<name>A0A1H7W987_AQUAM</name>
<evidence type="ECO:0000256" key="2">
    <source>
        <dbReference type="ARBA" id="ARBA00022963"/>
    </source>
</evidence>
<accession>A0A1H7W987</accession>
<sequence>MKNASIILIATFLFISCSEPEKKSFRIGQKSVTYVDDSRNRPLPVEIWYPTSDTLTNKETKKSQKQLFKTIETIKSATIANEKFPLLIVSHGTGGNRFSLTWFIEKMVREGFIVVSLDHYGNSTFNKLPREFVKWWERAIDVQYVLTRVLKDEEIGTKIDSSRIGGVGFSLGGYTNIALAGGYVDRTIRESEKAEDREMPAEFPETDEIIDFENDSLIVSSYNKYKDHVKDDRIKSFFVMAPAIGFGFHSKEQTDKITAPIFIVAGEGDLVAPIKRNAEKYHSLIKTSKIYLFNKDVEHYVFLNESTEFGKKVAPAITIDNPNVDRKEVHEKTVVLALDFFKKTL</sequence>
<dbReference type="Gene3D" id="3.40.50.1820">
    <property type="entry name" value="alpha/beta hydrolase"/>
    <property type="match status" value="1"/>
</dbReference>
<dbReference type="STRING" id="1038014.SAMN04487910_4337"/>
<dbReference type="PROSITE" id="PS51257">
    <property type="entry name" value="PROKAR_LIPOPROTEIN"/>
    <property type="match status" value="1"/>
</dbReference>
<dbReference type="EMBL" id="FOAB01000010">
    <property type="protein sequence ID" value="SEM17894.1"/>
    <property type="molecule type" value="Genomic_DNA"/>
</dbReference>
<keyword evidence="3" id="KW-0443">Lipid metabolism</keyword>
<dbReference type="RefSeq" id="WP_091412269.1">
    <property type="nucleotide sequence ID" value="NZ_FOAB01000010.1"/>
</dbReference>
<keyword evidence="2" id="KW-0442">Lipid degradation</keyword>
<evidence type="ECO:0000313" key="5">
    <source>
        <dbReference type="Proteomes" id="UP000198521"/>
    </source>
</evidence>
<dbReference type="PANTHER" id="PTHR10272:SF0">
    <property type="entry name" value="PLATELET-ACTIVATING FACTOR ACETYLHYDROLASE"/>
    <property type="match status" value="1"/>
</dbReference>
<dbReference type="InterPro" id="IPR016986">
    <property type="entry name" value="UCP031982_abhydr"/>
</dbReference>
<evidence type="ECO:0000313" key="4">
    <source>
        <dbReference type="EMBL" id="SEM17894.1"/>
    </source>
</evidence>
<dbReference type="SUPFAM" id="SSF53474">
    <property type="entry name" value="alpha/beta-Hydrolases"/>
    <property type="match status" value="1"/>
</dbReference>
<proteinExistence type="predicted"/>
<reference evidence="4 5" key="1">
    <citation type="submission" date="2016-10" db="EMBL/GenBank/DDBJ databases">
        <authorList>
            <person name="de Groot N.N."/>
        </authorList>
    </citation>
    <scope>NUCLEOTIDE SEQUENCE [LARGE SCALE GENOMIC DNA]</scope>
    <source>
        <strain evidence="4 5">DSM 25232</strain>
    </source>
</reference>
<dbReference type="GO" id="GO:0016042">
    <property type="term" value="P:lipid catabolic process"/>
    <property type="evidence" value="ECO:0007669"/>
    <property type="project" value="UniProtKB-KW"/>
</dbReference>
<organism evidence="4 5">
    <name type="scientific">Aquimarina amphilecti</name>
    <dbReference type="NCBI Taxonomy" id="1038014"/>
    <lineage>
        <taxon>Bacteria</taxon>
        <taxon>Pseudomonadati</taxon>
        <taxon>Bacteroidota</taxon>
        <taxon>Flavobacteriia</taxon>
        <taxon>Flavobacteriales</taxon>
        <taxon>Flavobacteriaceae</taxon>
        <taxon>Aquimarina</taxon>
    </lineage>
</organism>
<dbReference type="Proteomes" id="UP000198521">
    <property type="component" value="Unassembled WGS sequence"/>
</dbReference>
<keyword evidence="5" id="KW-1185">Reference proteome</keyword>
<dbReference type="Pfam" id="PF03403">
    <property type="entry name" value="PAF-AH_p_II"/>
    <property type="match status" value="1"/>
</dbReference>
<dbReference type="PIRSF" id="PIRSF031982">
    <property type="entry name" value="UCP031982_abhydr"/>
    <property type="match status" value="1"/>
</dbReference>
<dbReference type="InterPro" id="IPR029058">
    <property type="entry name" value="AB_hydrolase_fold"/>
</dbReference>
<dbReference type="AlphaFoldDB" id="A0A1H7W987"/>
<evidence type="ECO:0000256" key="1">
    <source>
        <dbReference type="ARBA" id="ARBA00022801"/>
    </source>
</evidence>
<dbReference type="PANTHER" id="PTHR10272">
    <property type="entry name" value="PLATELET-ACTIVATING FACTOR ACETYLHYDROLASE"/>
    <property type="match status" value="1"/>
</dbReference>
<protein>
    <submittedName>
        <fullName evidence="4">Predicted dienelactone hydrolase</fullName>
    </submittedName>
</protein>
<evidence type="ECO:0000256" key="3">
    <source>
        <dbReference type="ARBA" id="ARBA00023098"/>
    </source>
</evidence>
<keyword evidence="1 4" id="KW-0378">Hydrolase</keyword>
<gene>
    <name evidence="4" type="ORF">SAMN04487910_4337</name>
</gene>
<dbReference type="GO" id="GO:0003847">
    <property type="term" value="F:1-alkyl-2-acetylglycerophosphocholine esterase activity"/>
    <property type="evidence" value="ECO:0007669"/>
    <property type="project" value="TreeGrafter"/>
</dbReference>
<dbReference type="OrthoDB" id="9814760at2"/>